<evidence type="ECO:0000313" key="1">
    <source>
        <dbReference type="EMBL" id="PPJ62604.1"/>
    </source>
</evidence>
<accession>A0A2S6CS42</accession>
<dbReference type="InterPro" id="IPR002745">
    <property type="entry name" value="Ptrans_KptA/Tpt1"/>
</dbReference>
<evidence type="ECO:0000313" key="2">
    <source>
        <dbReference type="Proteomes" id="UP000239589"/>
    </source>
</evidence>
<dbReference type="EMBL" id="PGEM01000107">
    <property type="protein sequence ID" value="PPJ62604.1"/>
    <property type="molecule type" value="Genomic_DNA"/>
</dbReference>
<dbReference type="GO" id="GO:0016740">
    <property type="term" value="F:transferase activity"/>
    <property type="evidence" value="ECO:0007669"/>
    <property type="project" value="InterPro"/>
</dbReference>
<name>A0A2S6CS42_9CYAN</name>
<dbReference type="Pfam" id="PF01885">
    <property type="entry name" value="PTS_2-RNA"/>
    <property type="match status" value="1"/>
</dbReference>
<keyword evidence="2" id="KW-1185">Reference proteome</keyword>
<proteinExistence type="predicted"/>
<dbReference type="Proteomes" id="UP000239589">
    <property type="component" value="Unassembled WGS sequence"/>
</dbReference>
<dbReference type="SUPFAM" id="SSF56399">
    <property type="entry name" value="ADP-ribosylation"/>
    <property type="match status" value="1"/>
</dbReference>
<dbReference type="Gene3D" id="3.20.170.30">
    <property type="match status" value="1"/>
</dbReference>
<comment type="caution">
    <text evidence="1">The sequence shown here is derived from an EMBL/GenBank/DDBJ whole genome shotgun (WGS) entry which is preliminary data.</text>
</comment>
<dbReference type="OrthoDB" id="4537997at2"/>
<evidence type="ECO:0008006" key="3">
    <source>
        <dbReference type="Google" id="ProtNLM"/>
    </source>
</evidence>
<dbReference type="AlphaFoldDB" id="A0A2S6CS42"/>
<dbReference type="InterPro" id="IPR042081">
    <property type="entry name" value="RNA_2'-PTrans_C"/>
</dbReference>
<protein>
    <recommendedName>
        <fullName evidence="3">RNA 2'-phosphotransferase</fullName>
    </recommendedName>
</protein>
<organism evidence="1 2">
    <name type="scientific">Cuspidothrix issatschenkoi CHARLIE-1</name>
    <dbReference type="NCBI Taxonomy" id="2052836"/>
    <lineage>
        <taxon>Bacteria</taxon>
        <taxon>Bacillati</taxon>
        <taxon>Cyanobacteriota</taxon>
        <taxon>Cyanophyceae</taxon>
        <taxon>Nostocales</taxon>
        <taxon>Aphanizomenonaceae</taxon>
        <taxon>Cuspidothrix</taxon>
    </lineage>
</organism>
<gene>
    <name evidence="1" type="ORF">CUN59_14655</name>
</gene>
<sequence length="69" mass="7900">MLSRHHVHLSANLDRAKSVGMRHEKPVVFAINTQKMVGDGYIFYYSANGAWLVDHVPNQYLEMQQIASK</sequence>
<reference evidence="1 2" key="1">
    <citation type="submission" date="2018-02" db="EMBL/GenBank/DDBJ databases">
        <title>Discovery of a pederin family compound in a non-symbiotic bloom-forming cyanobacterium.</title>
        <authorList>
            <person name="Kust A."/>
            <person name="Mares J."/>
            <person name="Jokela J."/>
            <person name="Urajova P."/>
            <person name="Hajek J."/>
            <person name="Saurav K."/>
            <person name="Voracova K."/>
            <person name="Fewer D.P."/>
            <person name="Haapaniemi E."/>
            <person name="Permi P."/>
            <person name="Rehakova K."/>
            <person name="Sivonen K."/>
            <person name="Hrouzek P."/>
        </authorList>
    </citation>
    <scope>NUCLEOTIDE SEQUENCE [LARGE SCALE GENOMIC DNA]</scope>
    <source>
        <strain evidence="1 2">CHARLIE-1</strain>
    </source>
</reference>